<accession>A0A0H2R4C1</accession>
<reference evidence="3 4" key="1">
    <citation type="submission" date="2015-04" db="EMBL/GenBank/DDBJ databases">
        <title>Complete genome sequence of Schizopora paradoxa KUC8140, a cosmopolitan wood degrader in East Asia.</title>
        <authorList>
            <consortium name="DOE Joint Genome Institute"/>
            <person name="Min B."/>
            <person name="Park H."/>
            <person name="Jang Y."/>
            <person name="Kim J.-J."/>
            <person name="Kim K.H."/>
            <person name="Pangilinan J."/>
            <person name="Lipzen A."/>
            <person name="Riley R."/>
            <person name="Grigoriev I.V."/>
            <person name="Spatafora J.W."/>
            <person name="Choi I.-G."/>
        </authorList>
    </citation>
    <scope>NUCLEOTIDE SEQUENCE [LARGE SCALE GENOMIC DNA]</scope>
    <source>
        <strain evidence="3 4">KUC8140</strain>
    </source>
</reference>
<feature type="transmembrane region" description="Helical" evidence="2">
    <location>
        <begin position="443"/>
        <end position="470"/>
    </location>
</feature>
<evidence type="ECO:0000256" key="2">
    <source>
        <dbReference type="SAM" id="Phobius"/>
    </source>
</evidence>
<feature type="transmembrane region" description="Helical" evidence="2">
    <location>
        <begin position="208"/>
        <end position="229"/>
    </location>
</feature>
<dbReference type="STRING" id="27342.A0A0H2R4C1"/>
<keyword evidence="2" id="KW-0472">Membrane</keyword>
<feature type="transmembrane region" description="Helical" evidence="2">
    <location>
        <begin position="97"/>
        <end position="116"/>
    </location>
</feature>
<keyword evidence="2" id="KW-0812">Transmembrane</keyword>
<feature type="compositionally biased region" description="Polar residues" evidence="1">
    <location>
        <begin position="494"/>
        <end position="513"/>
    </location>
</feature>
<dbReference type="OrthoDB" id="72269at2759"/>
<dbReference type="EMBL" id="KQ086188">
    <property type="protein sequence ID" value="KLO06679.1"/>
    <property type="molecule type" value="Genomic_DNA"/>
</dbReference>
<name>A0A0H2R4C1_9AGAM</name>
<proteinExistence type="predicted"/>
<organism evidence="3 4">
    <name type="scientific">Schizopora paradoxa</name>
    <dbReference type="NCBI Taxonomy" id="27342"/>
    <lineage>
        <taxon>Eukaryota</taxon>
        <taxon>Fungi</taxon>
        <taxon>Dikarya</taxon>
        <taxon>Basidiomycota</taxon>
        <taxon>Agaricomycotina</taxon>
        <taxon>Agaricomycetes</taxon>
        <taxon>Hymenochaetales</taxon>
        <taxon>Schizoporaceae</taxon>
        <taxon>Schizopora</taxon>
    </lineage>
</organism>
<gene>
    <name evidence="3" type="ORF">SCHPADRAFT_681646</name>
</gene>
<feature type="transmembrane region" description="Helical" evidence="2">
    <location>
        <begin position="279"/>
        <end position="296"/>
    </location>
</feature>
<keyword evidence="2" id="KW-1133">Transmembrane helix</keyword>
<feature type="region of interest" description="Disordered" evidence="1">
    <location>
        <begin position="1"/>
        <end position="31"/>
    </location>
</feature>
<protein>
    <submittedName>
        <fullName evidence="3">Uncharacterized protein</fullName>
    </submittedName>
</protein>
<evidence type="ECO:0000313" key="4">
    <source>
        <dbReference type="Proteomes" id="UP000053477"/>
    </source>
</evidence>
<evidence type="ECO:0000256" key="1">
    <source>
        <dbReference type="SAM" id="MobiDB-lite"/>
    </source>
</evidence>
<sequence length="513" mass="55960">MEKGTREGTGPRMCPKMRSRRRKRGTFVGASRAPSPGTMINAISLFPISDPRHHWDRRDKAIKRGAFHFFSKSPTSLNMTAPPSIAAPSTPLLKHTLPVFVFFSICGFYFIAYMMIASHAPDRFLEVQKASSVPLLLTNGRFPLVDKILDPLIAFFVAAFGNPNTTAYPTVVDFVWSFGAAIQLPLIEAQRDGFNTRSLAQRALSYPMIWGIFYQRLSGGWILPLWLLAFMHAGSRINGTGIDSAKAESVLFGWWAGHTIPALAMLVPGQPALTSPPVWIAFPILMSLAQSAYLFVRTRVPFFQSKSCPHRGYVCAQLLYLSALVGSAVAHIHVVLIPGLVTASASAPFRSPSLALVDKLYGLARELVAFYTPASGLRVPSPATTTADSGVVHFVQFDVIIVFAAVWTALIWDLALRRRDAAKTSATATTASTETSTLGTFVWVVRLAALLFATAMAVGFGAATAGLLIYRESLMKKARRNSEKESARLANQKPMMQTEQTPLVSYGSTSDPN</sequence>
<feature type="transmembrane region" description="Helical" evidence="2">
    <location>
        <begin position="250"/>
        <end position="267"/>
    </location>
</feature>
<dbReference type="Proteomes" id="UP000053477">
    <property type="component" value="Unassembled WGS sequence"/>
</dbReference>
<dbReference type="AlphaFoldDB" id="A0A0H2R4C1"/>
<keyword evidence="4" id="KW-1185">Reference proteome</keyword>
<feature type="transmembrane region" description="Helical" evidence="2">
    <location>
        <begin position="317"/>
        <end position="340"/>
    </location>
</feature>
<feature type="region of interest" description="Disordered" evidence="1">
    <location>
        <begin position="481"/>
        <end position="513"/>
    </location>
</feature>
<feature type="compositionally biased region" description="Basic residues" evidence="1">
    <location>
        <begin position="15"/>
        <end position="25"/>
    </location>
</feature>
<evidence type="ECO:0000313" key="3">
    <source>
        <dbReference type="EMBL" id="KLO06679.1"/>
    </source>
</evidence>
<feature type="transmembrane region" description="Helical" evidence="2">
    <location>
        <begin position="391"/>
        <end position="412"/>
    </location>
</feature>
<dbReference type="InParanoid" id="A0A0H2R4C1"/>